<dbReference type="Proteomes" id="UP000019384">
    <property type="component" value="Unassembled WGS sequence"/>
</dbReference>
<dbReference type="AlphaFoldDB" id="W6MUE1"/>
<name>W6MUE1_9ASCO</name>
<accession>W6MUE1</accession>
<proteinExistence type="predicted"/>
<reference evidence="1" key="2">
    <citation type="submission" date="2014-02" db="EMBL/GenBank/DDBJ databases">
        <title>Complete DNA sequence of /Kuraishia capsulata/ illustrates novel genomic features among budding yeasts (/Saccharomycotina/).</title>
        <authorList>
            <person name="Morales L."/>
            <person name="Noel B."/>
            <person name="Porcel B."/>
            <person name="Marcet-Houben M."/>
            <person name="Hullo M-F."/>
            <person name="Sacerdot C."/>
            <person name="Tekaia F."/>
            <person name="Leh-Louis V."/>
            <person name="Despons L."/>
            <person name="Khanna V."/>
            <person name="Aury J-M."/>
            <person name="Barbe V."/>
            <person name="Couloux A."/>
            <person name="Labadie K."/>
            <person name="Pelletier E."/>
            <person name="Souciet J-L."/>
            <person name="Boekhout T."/>
            <person name="Gabaldon T."/>
            <person name="Wincker P."/>
            <person name="Dujon B."/>
        </authorList>
    </citation>
    <scope>NUCLEOTIDE SEQUENCE</scope>
    <source>
        <strain evidence="1">CBS 1993</strain>
    </source>
</reference>
<keyword evidence="2" id="KW-1185">Reference proteome</keyword>
<protein>
    <submittedName>
        <fullName evidence="1">Uncharacterized protein</fullName>
    </submittedName>
</protein>
<gene>
    <name evidence="1" type="ORF">KUCA_T00005169001</name>
</gene>
<evidence type="ECO:0000313" key="2">
    <source>
        <dbReference type="Proteomes" id="UP000019384"/>
    </source>
</evidence>
<evidence type="ECO:0000313" key="1">
    <source>
        <dbReference type="EMBL" id="CDK29182.1"/>
    </source>
</evidence>
<dbReference type="EMBL" id="HG793130">
    <property type="protein sequence ID" value="CDK29182.1"/>
    <property type="molecule type" value="Genomic_DNA"/>
</dbReference>
<dbReference type="HOGENOM" id="CLU_3429988_0_0_1"/>
<reference evidence="1" key="1">
    <citation type="submission" date="2013-12" db="EMBL/GenBank/DDBJ databases">
        <authorList>
            <person name="Genoscope - CEA"/>
        </authorList>
    </citation>
    <scope>NUCLEOTIDE SEQUENCE</scope>
    <source>
        <strain evidence="1">CBS 1993</strain>
    </source>
</reference>
<organism evidence="1 2">
    <name type="scientific">Kuraishia capsulata CBS 1993</name>
    <dbReference type="NCBI Taxonomy" id="1382522"/>
    <lineage>
        <taxon>Eukaryota</taxon>
        <taxon>Fungi</taxon>
        <taxon>Dikarya</taxon>
        <taxon>Ascomycota</taxon>
        <taxon>Saccharomycotina</taxon>
        <taxon>Pichiomycetes</taxon>
        <taxon>Pichiales</taxon>
        <taxon>Pichiaceae</taxon>
        <taxon>Kuraishia</taxon>
    </lineage>
</organism>
<sequence length="19" mass="2179">MGRMHSKVCNIAMLEIDTE</sequence>